<reference evidence="1 2" key="1">
    <citation type="journal article" date="2014" name="Genome Announc.">
        <title>Draft Genome Sequence of the Haloacid-Degrading Burkholderia caribensis Strain MBA4.</title>
        <authorList>
            <person name="Pan Y."/>
            <person name="Kong K.F."/>
            <person name="Tsang J.S."/>
        </authorList>
    </citation>
    <scope>NUCLEOTIDE SEQUENCE [LARGE SCALE GENOMIC DNA]</scope>
    <source>
        <strain evidence="1 2">MBA4</strain>
    </source>
</reference>
<dbReference type="KEGG" id="bcai:K788_0003106"/>
<evidence type="ECO:0000313" key="1">
    <source>
        <dbReference type="EMBL" id="ALL66875.1"/>
    </source>
</evidence>
<dbReference type="GO" id="GO:0016829">
    <property type="term" value="F:lyase activity"/>
    <property type="evidence" value="ECO:0007669"/>
    <property type="project" value="UniProtKB-KW"/>
</dbReference>
<organism evidence="1 2">
    <name type="scientific">Paraburkholderia caribensis MBA4</name>
    <dbReference type="NCBI Taxonomy" id="1323664"/>
    <lineage>
        <taxon>Bacteria</taxon>
        <taxon>Pseudomonadati</taxon>
        <taxon>Pseudomonadota</taxon>
        <taxon>Betaproteobacteria</taxon>
        <taxon>Burkholderiales</taxon>
        <taxon>Burkholderiaceae</taxon>
        <taxon>Paraburkholderia</taxon>
    </lineage>
</organism>
<evidence type="ECO:0000313" key="2">
    <source>
        <dbReference type="Proteomes" id="UP000019146"/>
    </source>
</evidence>
<dbReference type="Proteomes" id="UP000019146">
    <property type="component" value="Chromosome 2"/>
</dbReference>
<sequence>MTHIESARSADSVCDSALSDLWQRRTCLNQDEMASIYTVVRRALQGYHPFELQALGEDKEELISQFIYFKVFRLEAAHAHPEAFPPHSAPSNGHAVCAYFRRYLIDCLRNAGHQRNVSFDDDDVLAEVEQQAAVQSDPVDSVLAQYGLDERTVRESAARFIAGIDEFDQLLLAGSLGWLSNEKGGLSRIAARYRIASYHYRARKLGVTLRKGSLPADFAATSIGEWIQHTLGIDIAAENRVAILFVLGILSEQSRAPAVEPDPSRGFLCNLPQQA</sequence>
<dbReference type="EMBL" id="CP012747">
    <property type="protein sequence ID" value="ALL66875.1"/>
    <property type="molecule type" value="Genomic_DNA"/>
</dbReference>
<proteinExistence type="predicted"/>
<name>A0A0P0RE66_9BURK</name>
<protein>
    <submittedName>
        <fullName evidence="1">Adenylosuccinate lyase</fullName>
    </submittedName>
</protein>
<gene>
    <name evidence="1" type="ORF">K788_0003106</name>
</gene>
<accession>A0A0P0RE66</accession>
<keyword evidence="1" id="KW-0456">Lyase</keyword>
<dbReference type="AlphaFoldDB" id="A0A0P0RE66"/>